<dbReference type="EnsemblBacteria" id="ABL70148">
    <property type="protein sequence ID" value="ABL70148"/>
    <property type="gene ID" value="Pden_2056"/>
</dbReference>
<protein>
    <submittedName>
        <fullName evidence="1">Uncharacterized protein</fullName>
    </submittedName>
</protein>
<name>A1B3Q4_PARDP</name>
<gene>
    <name evidence="1" type="ordered locus">Pden_2056</name>
</gene>
<dbReference type="HOGENOM" id="CLU_582463_0_0_5"/>
<evidence type="ECO:0000313" key="1">
    <source>
        <dbReference type="EMBL" id="ABL70148.1"/>
    </source>
</evidence>
<dbReference type="EMBL" id="CP000489">
    <property type="protein sequence ID" value="ABL70148.1"/>
    <property type="molecule type" value="Genomic_DNA"/>
</dbReference>
<dbReference type="Proteomes" id="UP000000361">
    <property type="component" value="Chromosome 1"/>
</dbReference>
<dbReference type="eggNOG" id="ENOG5032SX6">
    <property type="taxonomic scope" value="Bacteria"/>
</dbReference>
<keyword evidence="2" id="KW-1185">Reference proteome</keyword>
<dbReference type="AlphaFoldDB" id="A1B3Q4"/>
<dbReference type="KEGG" id="pde:Pden_2056"/>
<reference evidence="2" key="1">
    <citation type="submission" date="2006-12" db="EMBL/GenBank/DDBJ databases">
        <title>Complete sequence of chromosome 1 of Paracoccus denitrificans PD1222.</title>
        <authorList>
            <person name="Copeland A."/>
            <person name="Lucas S."/>
            <person name="Lapidus A."/>
            <person name="Barry K."/>
            <person name="Detter J.C."/>
            <person name="Glavina del Rio T."/>
            <person name="Hammon N."/>
            <person name="Israni S."/>
            <person name="Dalin E."/>
            <person name="Tice H."/>
            <person name="Pitluck S."/>
            <person name="Munk A.C."/>
            <person name="Brettin T."/>
            <person name="Bruce D."/>
            <person name="Han C."/>
            <person name="Tapia R."/>
            <person name="Gilna P."/>
            <person name="Schmutz J."/>
            <person name="Larimer F."/>
            <person name="Land M."/>
            <person name="Hauser L."/>
            <person name="Kyrpides N."/>
            <person name="Lykidis A."/>
            <person name="Spiro S."/>
            <person name="Richardson D.J."/>
            <person name="Moir J.W.B."/>
            <person name="Ferguson S.J."/>
            <person name="van Spanning R.J.M."/>
            <person name="Richardson P."/>
        </authorList>
    </citation>
    <scope>NUCLEOTIDE SEQUENCE [LARGE SCALE GENOMIC DNA]</scope>
    <source>
        <strain evidence="2">Pd 1222</strain>
    </source>
</reference>
<accession>A1B3Q4</accession>
<sequence>MRNAFDMMPAGSGNLFRGTAAAATGGASEFRGNTTAGKYAGTVGEFVPSAMVMPGAPLSNALRYGVVPGLASETAGQLAEGLPGEQLARAAAGMLAAPMANLAERGVRRAISPHGGADQGRLALARVLDDAGVPVSAGQRVGNEALRRKEGMTNAGQALNDTQREALTRAALRTAGTDASRATPEVLADTARRIGSVFDDVARGVDVTPEPATLNALAAANETYKQLAPKSSQAPIIGEVVKRMTGAFRTGQAIPASTVNSWRSSLSKLTTSSDGATRSAAIEALGALDDALASTLTSMGRTDDVARLATAREQWRNFLAIQKAATGAGENAAAGILSPSALRNAVVQQGRSSYAQGARGELGNLARAGEGILRPLPNSGTAQNIQAMGLPGLGWASAGAGLGSLAGGPTGGALGAAAGTVMPGLLGMARMSRPAQNWLANQTVGRGTDILPRNALSPVLAALLGLKED</sequence>
<proteinExistence type="predicted"/>
<evidence type="ECO:0000313" key="2">
    <source>
        <dbReference type="Proteomes" id="UP000000361"/>
    </source>
</evidence>
<organism evidence="1 2">
    <name type="scientific">Paracoccus denitrificans (strain Pd 1222)</name>
    <dbReference type="NCBI Taxonomy" id="318586"/>
    <lineage>
        <taxon>Bacteria</taxon>
        <taxon>Pseudomonadati</taxon>
        <taxon>Pseudomonadota</taxon>
        <taxon>Alphaproteobacteria</taxon>
        <taxon>Rhodobacterales</taxon>
        <taxon>Paracoccaceae</taxon>
        <taxon>Paracoccus</taxon>
    </lineage>
</organism>